<dbReference type="PATRIC" id="fig|862908.3.peg.1137"/>
<keyword evidence="3" id="KW-1185">Reference proteome</keyword>
<proteinExistence type="predicted"/>
<keyword evidence="1" id="KW-0732">Signal</keyword>
<dbReference type="HOGENOM" id="CLU_1832377_0_0_7"/>
<dbReference type="KEGG" id="bmx:BMS_1195"/>
<dbReference type="RefSeq" id="WP_014243856.1">
    <property type="nucleotide sequence ID" value="NC_016620.1"/>
</dbReference>
<feature type="signal peptide" evidence="1">
    <location>
        <begin position="1"/>
        <end position="18"/>
    </location>
</feature>
<protein>
    <submittedName>
        <fullName evidence="2">Exported protein</fullName>
    </submittedName>
</protein>
<evidence type="ECO:0000313" key="3">
    <source>
        <dbReference type="Proteomes" id="UP000008963"/>
    </source>
</evidence>
<evidence type="ECO:0000256" key="1">
    <source>
        <dbReference type="SAM" id="SignalP"/>
    </source>
</evidence>
<dbReference type="EMBL" id="FQ312005">
    <property type="protein sequence ID" value="CBW26072.1"/>
    <property type="molecule type" value="Genomic_DNA"/>
</dbReference>
<organism evidence="2 3">
    <name type="scientific">Halobacteriovorax marinus (strain ATCC BAA-682 / DSM 15412 / SJ)</name>
    <name type="common">Bacteriovorax marinus</name>
    <dbReference type="NCBI Taxonomy" id="862908"/>
    <lineage>
        <taxon>Bacteria</taxon>
        <taxon>Pseudomonadati</taxon>
        <taxon>Bdellovibrionota</taxon>
        <taxon>Bacteriovoracia</taxon>
        <taxon>Bacteriovoracales</taxon>
        <taxon>Halobacteriovoraceae</taxon>
        <taxon>Halobacteriovorax</taxon>
    </lineage>
</organism>
<dbReference type="AlphaFoldDB" id="E1WYX5"/>
<gene>
    <name evidence="2" type="ordered locus">BMS_1195</name>
</gene>
<evidence type="ECO:0000313" key="2">
    <source>
        <dbReference type="EMBL" id="CBW26072.1"/>
    </source>
</evidence>
<dbReference type="Proteomes" id="UP000008963">
    <property type="component" value="Chromosome"/>
</dbReference>
<reference evidence="3" key="1">
    <citation type="journal article" date="2013" name="ISME J.">
        <title>A small predatory core genome in the divergent marine Bacteriovorax marinus SJ and the terrestrial Bdellovibrio bacteriovorus.</title>
        <authorList>
            <person name="Crossman L.C."/>
            <person name="Chen H."/>
            <person name="Cerdeno-Tarraga A.M."/>
            <person name="Brooks K."/>
            <person name="Quail M.A."/>
            <person name="Pineiro S.A."/>
            <person name="Hobley L."/>
            <person name="Sockett R.E."/>
            <person name="Bentley S.D."/>
            <person name="Parkhill J."/>
            <person name="Williams H.N."/>
            <person name="Stine O.C."/>
        </authorList>
    </citation>
    <scope>NUCLEOTIDE SEQUENCE [LARGE SCALE GENOMIC DNA]</scope>
    <source>
        <strain evidence="3">ATCC BAA-682 / DSM 15412 / SJ</strain>
    </source>
</reference>
<sequence length="140" mass="15763">MKVFVFILSLTFLPQVFASTTILEGRDKGDSCFLIIENASKYTTNIAVSENLRAEINPNYSFTTHPSTYREGVIEGRLYTSNLPSESRNLRGWLFGSKPKTYILVVDFDEEGIPVSFVLSSKKENRGEKSLLNCQGLEII</sequence>
<feature type="chain" id="PRO_5003154754" evidence="1">
    <location>
        <begin position="19"/>
        <end position="140"/>
    </location>
</feature>
<dbReference type="STRING" id="862908.BMS_1195"/>
<accession>E1WYX5</accession>
<name>E1WYX5_HALMS</name>